<evidence type="ECO:0000256" key="1">
    <source>
        <dbReference type="SAM" id="MobiDB-lite"/>
    </source>
</evidence>
<keyword evidence="3" id="KW-1185">Reference proteome</keyword>
<dbReference type="Proteomes" id="UP000218765">
    <property type="component" value="Chromosome"/>
</dbReference>
<feature type="compositionally biased region" description="Basic and acidic residues" evidence="1">
    <location>
        <begin position="63"/>
        <end position="82"/>
    </location>
</feature>
<evidence type="ECO:0000313" key="2">
    <source>
        <dbReference type="EMBL" id="BAZ93906.1"/>
    </source>
</evidence>
<proteinExistence type="predicted"/>
<sequence>MRGPYQGGEISRYILLGRLREADEISPDRHHWRQLGDHPELIPEVMRDADSEAGRRRLAAARAEADERSTARVQPRRLDPPCIERRNGQRRVVMPLMHPQAGAVRRPLATAALMFGLTGLALLLV</sequence>
<evidence type="ECO:0000313" key="3">
    <source>
        <dbReference type="Proteomes" id="UP000218765"/>
    </source>
</evidence>
<dbReference type="AlphaFoldDB" id="A0A1Z4VQJ2"/>
<feature type="region of interest" description="Disordered" evidence="1">
    <location>
        <begin position="60"/>
        <end position="82"/>
    </location>
</feature>
<name>A0A1Z4VQJ2_9GAMM</name>
<organism evidence="2 3">
    <name type="scientific">Thiohalobacter thiocyanaticus</name>
    <dbReference type="NCBI Taxonomy" id="585455"/>
    <lineage>
        <taxon>Bacteria</taxon>
        <taxon>Pseudomonadati</taxon>
        <taxon>Pseudomonadota</taxon>
        <taxon>Gammaproteobacteria</taxon>
        <taxon>Thiohalobacterales</taxon>
        <taxon>Thiohalobacteraceae</taxon>
        <taxon>Thiohalobacter</taxon>
    </lineage>
</organism>
<gene>
    <name evidence="2" type="ORF">FOKN1_1510</name>
</gene>
<reference evidence="2 3" key="1">
    <citation type="submission" date="2017-05" db="EMBL/GenBank/DDBJ databases">
        <title>Thiocyanate degradation by Thiohalobacter thiocyanaticus FOKN1.</title>
        <authorList>
            <person name="Oshiki M."/>
            <person name="Fukushima T."/>
            <person name="Kawano S."/>
            <person name="Nakagawa J."/>
        </authorList>
    </citation>
    <scope>NUCLEOTIDE SEQUENCE [LARGE SCALE GENOMIC DNA]</scope>
    <source>
        <strain evidence="2 3">FOKN1</strain>
    </source>
</reference>
<dbReference type="EMBL" id="AP018052">
    <property type="protein sequence ID" value="BAZ93906.1"/>
    <property type="molecule type" value="Genomic_DNA"/>
</dbReference>
<dbReference type="KEGG" id="ttc:FOKN1_1510"/>
<protein>
    <submittedName>
        <fullName evidence="2">Uncharacterized protein</fullName>
    </submittedName>
</protein>
<accession>A0A1Z4VQJ2</accession>